<feature type="region of interest" description="Disordered" evidence="1">
    <location>
        <begin position="1"/>
        <end position="59"/>
    </location>
</feature>
<evidence type="ECO:0000313" key="3">
    <source>
        <dbReference type="Proteomes" id="UP001237642"/>
    </source>
</evidence>
<evidence type="ECO:0000313" key="2">
    <source>
        <dbReference type="EMBL" id="KAK1382974.1"/>
    </source>
</evidence>
<dbReference type="AlphaFoldDB" id="A0AAD8IC24"/>
<organism evidence="2 3">
    <name type="scientific">Heracleum sosnowskyi</name>
    <dbReference type="NCBI Taxonomy" id="360622"/>
    <lineage>
        <taxon>Eukaryota</taxon>
        <taxon>Viridiplantae</taxon>
        <taxon>Streptophyta</taxon>
        <taxon>Embryophyta</taxon>
        <taxon>Tracheophyta</taxon>
        <taxon>Spermatophyta</taxon>
        <taxon>Magnoliopsida</taxon>
        <taxon>eudicotyledons</taxon>
        <taxon>Gunneridae</taxon>
        <taxon>Pentapetalae</taxon>
        <taxon>asterids</taxon>
        <taxon>campanulids</taxon>
        <taxon>Apiales</taxon>
        <taxon>Apiaceae</taxon>
        <taxon>Apioideae</taxon>
        <taxon>apioid superclade</taxon>
        <taxon>Tordylieae</taxon>
        <taxon>Tordyliinae</taxon>
        <taxon>Heracleum</taxon>
    </lineage>
</organism>
<protein>
    <submittedName>
        <fullName evidence="2">Uncharacterized protein</fullName>
    </submittedName>
</protein>
<sequence>MTKAMEGSNGKVEKSPENSTAINNQKPTTASITAVKKITSDQPPNKNEASASITGKEGNIVTNVAADNQKTTPPSITAGAVVDVQTTIGKPVNPIGRPPLIADDSKAKTKKSKENVVPIRCPSVPDIDKNKGEAKEPRKNVVALDSRPKSADYNKGKTTKTPQNVVIGIPPVVDIVEVKAEKTKYCHNVNPTGGSPADTEQIKGALVLSSAASAKDFHRVTE</sequence>
<feature type="compositionally biased region" description="Basic and acidic residues" evidence="1">
    <location>
        <begin position="146"/>
        <end position="155"/>
    </location>
</feature>
<reference evidence="2" key="1">
    <citation type="submission" date="2023-02" db="EMBL/GenBank/DDBJ databases">
        <title>Genome of toxic invasive species Heracleum sosnowskyi carries increased number of genes despite the absence of recent whole-genome duplications.</title>
        <authorList>
            <person name="Schelkunov M."/>
            <person name="Shtratnikova V."/>
            <person name="Makarenko M."/>
            <person name="Klepikova A."/>
            <person name="Omelchenko D."/>
            <person name="Novikova G."/>
            <person name="Obukhova E."/>
            <person name="Bogdanov V."/>
            <person name="Penin A."/>
            <person name="Logacheva M."/>
        </authorList>
    </citation>
    <scope>NUCLEOTIDE SEQUENCE</scope>
    <source>
        <strain evidence="2">Hsosn_3</strain>
        <tissue evidence="2">Leaf</tissue>
    </source>
</reference>
<feature type="compositionally biased region" description="Polar residues" evidence="1">
    <location>
        <begin position="40"/>
        <end position="53"/>
    </location>
</feature>
<gene>
    <name evidence="2" type="ORF">POM88_020709</name>
</gene>
<dbReference type="Proteomes" id="UP001237642">
    <property type="component" value="Unassembled WGS sequence"/>
</dbReference>
<name>A0AAD8IC24_9APIA</name>
<feature type="compositionally biased region" description="Basic and acidic residues" evidence="1">
    <location>
        <begin position="126"/>
        <end position="139"/>
    </location>
</feature>
<feature type="compositionally biased region" description="Polar residues" evidence="1">
    <location>
        <begin position="17"/>
        <end position="32"/>
    </location>
</feature>
<reference evidence="2" key="2">
    <citation type="submission" date="2023-05" db="EMBL/GenBank/DDBJ databases">
        <authorList>
            <person name="Schelkunov M.I."/>
        </authorList>
    </citation>
    <scope>NUCLEOTIDE SEQUENCE</scope>
    <source>
        <strain evidence="2">Hsosn_3</strain>
        <tissue evidence="2">Leaf</tissue>
    </source>
</reference>
<feature type="region of interest" description="Disordered" evidence="1">
    <location>
        <begin position="89"/>
        <end position="162"/>
    </location>
</feature>
<keyword evidence="3" id="KW-1185">Reference proteome</keyword>
<proteinExistence type="predicted"/>
<dbReference type="EMBL" id="JAUIZM010000005">
    <property type="protein sequence ID" value="KAK1382974.1"/>
    <property type="molecule type" value="Genomic_DNA"/>
</dbReference>
<accession>A0AAD8IC24</accession>
<evidence type="ECO:0000256" key="1">
    <source>
        <dbReference type="SAM" id="MobiDB-lite"/>
    </source>
</evidence>
<comment type="caution">
    <text evidence="2">The sequence shown here is derived from an EMBL/GenBank/DDBJ whole genome shotgun (WGS) entry which is preliminary data.</text>
</comment>